<name>A0A6N3D0P0_9ACTN</name>
<sequence>MSVLKNPYRGVRGLRYSFMEQNAPEELARMDAAGETEEYLEAVERNYLTRLAELQDSCMESCGATPEFAQLTMAECRYDDYIRRANSARKMAEEIALNETVLTL</sequence>
<proteinExistence type="predicted"/>
<organism evidence="1">
    <name type="scientific">Collinsella aerofaciens</name>
    <dbReference type="NCBI Taxonomy" id="74426"/>
    <lineage>
        <taxon>Bacteria</taxon>
        <taxon>Bacillati</taxon>
        <taxon>Actinomycetota</taxon>
        <taxon>Coriobacteriia</taxon>
        <taxon>Coriobacteriales</taxon>
        <taxon>Coriobacteriaceae</taxon>
        <taxon>Collinsella</taxon>
    </lineage>
</organism>
<protein>
    <recommendedName>
        <fullName evidence="2">TnpV protein</fullName>
    </recommendedName>
</protein>
<dbReference type="RefSeq" id="WP_156600133.1">
    <property type="nucleotide sequence ID" value="NZ_CACRTW010000032.1"/>
</dbReference>
<evidence type="ECO:0008006" key="2">
    <source>
        <dbReference type="Google" id="ProtNLM"/>
    </source>
</evidence>
<reference evidence="1" key="1">
    <citation type="submission" date="2019-11" db="EMBL/GenBank/DDBJ databases">
        <authorList>
            <person name="Feng L."/>
        </authorList>
    </citation>
    <scope>NUCLEOTIDE SEQUENCE</scope>
    <source>
        <strain evidence="1">CaerofaciensLFYP39</strain>
    </source>
</reference>
<gene>
    <name evidence="1" type="ORF">CALFYP39_01723</name>
</gene>
<dbReference type="EMBL" id="CACRTW010000032">
    <property type="protein sequence ID" value="VYU21772.1"/>
    <property type="molecule type" value="Genomic_DNA"/>
</dbReference>
<accession>A0A6N3D0P0</accession>
<dbReference type="AlphaFoldDB" id="A0A6N3D0P0"/>
<evidence type="ECO:0000313" key="1">
    <source>
        <dbReference type="EMBL" id="VYU21772.1"/>
    </source>
</evidence>